<comment type="caution">
    <text evidence="2">The sequence shown here is derived from an EMBL/GenBank/DDBJ whole genome shotgun (WGS) entry which is preliminary data.</text>
</comment>
<evidence type="ECO:0000313" key="2">
    <source>
        <dbReference type="EMBL" id="MFC6035195.1"/>
    </source>
</evidence>
<accession>A0ABW1KT57</accession>
<organism evidence="2 3">
    <name type="scientific">Hyphococcus aureus</name>
    <dbReference type="NCBI Taxonomy" id="2666033"/>
    <lineage>
        <taxon>Bacteria</taxon>
        <taxon>Pseudomonadati</taxon>
        <taxon>Pseudomonadota</taxon>
        <taxon>Alphaproteobacteria</taxon>
        <taxon>Parvularculales</taxon>
        <taxon>Parvularculaceae</taxon>
        <taxon>Hyphococcus</taxon>
    </lineage>
</organism>
<sequence length="63" mass="7514">MTEIINLNRFRKKKIRMEAEKRSEENRAKFGRTKADKESAKVKDDLEKRRLDGHEIKPETPSE</sequence>
<evidence type="ECO:0000256" key="1">
    <source>
        <dbReference type="SAM" id="MobiDB-lite"/>
    </source>
</evidence>
<protein>
    <submittedName>
        <fullName evidence="2">DUF4169 family protein</fullName>
    </submittedName>
</protein>
<name>A0ABW1KT57_9PROT</name>
<feature type="region of interest" description="Disordered" evidence="1">
    <location>
        <begin position="18"/>
        <end position="63"/>
    </location>
</feature>
<dbReference type="EMBL" id="JBHPON010000001">
    <property type="protein sequence ID" value="MFC6035195.1"/>
    <property type="molecule type" value="Genomic_DNA"/>
</dbReference>
<dbReference type="Proteomes" id="UP001596116">
    <property type="component" value="Unassembled WGS sequence"/>
</dbReference>
<dbReference type="RefSeq" id="WP_379879478.1">
    <property type="nucleotide sequence ID" value="NZ_JBHPON010000001.1"/>
</dbReference>
<dbReference type="InterPro" id="IPR025227">
    <property type="entry name" value="DUF4169"/>
</dbReference>
<keyword evidence="3" id="KW-1185">Reference proteome</keyword>
<evidence type="ECO:0000313" key="3">
    <source>
        <dbReference type="Proteomes" id="UP001596116"/>
    </source>
</evidence>
<proteinExistence type="predicted"/>
<dbReference type="Pfam" id="PF13770">
    <property type="entry name" value="DUF4169"/>
    <property type="match status" value="1"/>
</dbReference>
<reference evidence="2 3" key="1">
    <citation type="submission" date="2024-09" db="EMBL/GenBank/DDBJ databases">
        <authorList>
            <person name="Zhang Z.-H."/>
        </authorList>
    </citation>
    <scope>NUCLEOTIDE SEQUENCE [LARGE SCALE GENOMIC DNA]</scope>
    <source>
        <strain evidence="2 3">HHTR114</strain>
    </source>
</reference>
<gene>
    <name evidence="2" type="ORF">ACFMB1_06540</name>
</gene>